<dbReference type="Gene3D" id="2.60.120.200">
    <property type="match status" value="1"/>
</dbReference>
<dbReference type="InterPro" id="IPR050546">
    <property type="entry name" value="Glycosyl_Hydrlase_16"/>
</dbReference>
<dbReference type="PROSITE" id="PS51762">
    <property type="entry name" value="GH16_2"/>
    <property type="match status" value="1"/>
</dbReference>
<comment type="similarity">
    <text evidence="1">Belongs to the insect beta-1,3-glucan binding protein family.</text>
</comment>
<sequence length="482" mass="54968">MKMRLWLWCISFVFLCCCGIQNGFAYKIPPVEMELKGEGFIVSIPHDDGITMAIYNIEINEQCPLLLDLITKPMNNRWTTKQVARKLQDKTKVKINVLIMHKEGIYSRTDSAKLLDGNIIHETIKEADKPIDPCTAAKPQLNSDGVIKNSETEVFINQKPSGRIFKPNDLIFEELFKSPELSNWNRGNYLHSNAIGDRSEDFTAVIDDNSCMTVGGETLLITPIISKAKNKATIKLNNCKQPVCYENNTFTCEYAYHASRTYAYPPPVNTARIDTNGKFSFTYGRIEIYATLPYGDWLFPYMMLVPDKLRCETRKQLRIAFATSVDIESNRIRGGPVILNGRPNVDKLYFVRTNHMATRTDFSANGYHNFTLVWTPTEIHMYADNMKYGCYINNGEYAEPYHIVLGVGAGGHLEFDDLKTKPWKNTLDNAFAFFHRSFTGCCENAKAHTKCYEPRQKKIRTCSREWGALAAMAVKHVRVYAV</sequence>
<feature type="domain" description="CBM39" evidence="6">
    <location>
        <begin position="26"/>
        <end position="120"/>
    </location>
</feature>
<proteinExistence type="inferred from homology"/>
<feature type="chain" id="PRO_5044537803" evidence="4">
    <location>
        <begin position="26"/>
        <end position="482"/>
    </location>
</feature>
<dbReference type="InterPro" id="IPR043030">
    <property type="entry name" value="BGBP_N_sf"/>
</dbReference>
<evidence type="ECO:0000259" key="6">
    <source>
        <dbReference type="PROSITE" id="PS51969"/>
    </source>
</evidence>
<dbReference type="GO" id="GO:0004553">
    <property type="term" value="F:hydrolase activity, hydrolyzing O-glycosyl compounds"/>
    <property type="evidence" value="ECO:0007669"/>
    <property type="project" value="InterPro"/>
</dbReference>
<evidence type="ECO:0000259" key="5">
    <source>
        <dbReference type="PROSITE" id="PS51762"/>
    </source>
</evidence>
<reference evidence="7" key="1">
    <citation type="journal article" date="2014" name="BMC Genomics">
        <title>Characterizing the developmental transcriptome of the oriental fruit fly, Bactrocera dorsalis (Diptera: Tephritidae) through comparative genomic analysis with Drosophila melanogaster utilizing modENCODE datasets.</title>
        <authorList>
            <person name="Geib S.M."/>
            <person name="Calla B."/>
            <person name="Hall B."/>
            <person name="Hou S."/>
            <person name="Manoukis N.C."/>
        </authorList>
    </citation>
    <scope>NUCLEOTIDE SEQUENCE</scope>
    <source>
        <strain evidence="7">Punador</strain>
    </source>
</reference>
<dbReference type="EMBL" id="GAKP01001490">
    <property type="protein sequence ID" value="JAC57462.1"/>
    <property type="molecule type" value="Transcribed_RNA"/>
</dbReference>
<feature type="signal peptide" evidence="4">
    <location>
        <begin position="1"/>
        <end position="25"/>
    </location>
</feature>
<name>A0A034WSZ0_BACDO</name>
<dbReference type="InterPro" id="IPR031756">
    <property type="entry name" value="BGBP_N"/>
</dbReference>
<dbReference type="InterPro" id="IPR000757">
    <property type="entry name" value="Beta-glucanase-like"/>
</dbReference>
<dbReference type="InterPro" id="IPR013320">
    <property type="entry name" value="ConA-like_dom_sf"/>
</dbReference>
<accession>A0A034WSZ0</accession>
<dbReference type="GO" id="GO:0005975">
    <property type="term" value="P:carbohydrate metabolic process"/>
    <property type="evidence" value="ECO:0007669"/>
    <property type="project" value="InterPro"/>
</dbReference>
<evidence type="ECO:0000256" key="1">
    <source>
        <dbReference type="ARBA" id="ARBA00008781"/>
    </source>
</evidence>
<organism evidence="7">
    <name type="scientific">Bactrocera dorsalis</name>
    <name type="common">Oriental fruit fly</name>
    <name type="synonym">Dacus dorsalis</name>
    <dbReference type="NCBI Taxonomy" id="27457"/>
    <lineage>
        <taxon>Eukaryota</taxon>
        <taxon>Metazoa</taxon>
        <taxon>Ecdysozoa</taxon>
        <taxon>Arthropoda</taxon>
        <taxon>Hexapoda</taxon>
        <taxon>Insecta</taxon>
        <taxon>Pterygota</taxon>
        <taxon>Neoptera</taxon>
        <taxon>Endopterygota</taxon>
        <taxon>Diptera</taxon>
        <taxon>Brachycera</taxon>
        <taxon>Muscomorpha</taxon>
        <taxon>Tephritoidea</taxon>
        <taxon>Tephritidae</taxon>
        <taxon>Bactrocera</taxon>
        <taxon>Bactrocera</taxon>
    </lineage>
</organism>
<keyword evidence="3" id="KW-0391">Immunity</keyword>
<keyword evidence="4" id="KW-0732">Signal</keyword>
<dbReference type="PANTHER" id="PTHR10963:SF60">
    <property type="entry name" value="GRAM-NEGATIVE BACTERIA-BINDING PROTEIN 1-RELATED"/>
    <property type="match status" value="1"/>
</dbReference>
<dbReference type="Pfam" id="PF15886">
    <property type="entry name" value="CBM39"/>
    <property type="match status" value="1"/>
</dbReference>
<dbReference type="GO" id="GO:0030246">
    <property type="term" value="F:carbohydrate binding"/>
    <property type="evidence" value="ECO:0007669"/>
    <property type="project" value="InterPro"/>
</dbReference>
<evidence type="ECO:0000313" key="7">
    <source>
        <dbReference type="EMBL" id="JAC57462.1"/>
    </source>
</evidence>
<feature type="domain" description="GH16" evidence="5">
    <location>
        <begin position="159"/>
        <end position="482"/>
    </location>
</feature>
<gene>
    <name evidence="7" type="primary">BGBP2</name>
</gene>
<dbReference type="SUPFAM" id="SSF49899">
    <property type="entry name" value="Concanavalin A-like lectins/glucanases"/>
    <property type="match status" value="1"/>
</dbReference>
<protein>
    <submittedName>
        <fullName evidence="7">Gram-negative bacteria-binding protein 2</fullName>
    </submittedName>
</protein>
<dbReference type="GO" id="GO:0045087">
    <property type="term" value="P:innate immune response"/>
    <property type="evidence" value="ECO:0007669"/>
    <property type="project" value="UniProtKB-KW"/>
</dbReference>
<dbReference type="PANTHER" id="PTHR10963">
    <property type="entry name" value="GLYCOSYL HYDROLASE-RELATED"/>
    <property type="match status" value="1"/>
</dbReference>
<dbReference type="PROSITE" id="PS51969">
    <property type="entry name" value="CBM39"/>
    <property type="match status" value="1"/>
</dbReference>
<dbReference type="Gene3D" id="2.60.40.2140">
    <property type="entry name" value="Beta-1,3-glucan-recognition protein, N-terminal domain"/>
    <property type="match status" value="1"/>
</dbReference>
<evidence type="ECO:0000256" key="3">
    <source>
        <dbReference type="ARBA" id="ARBA00022859"/>
    </source>
</evidence>
<evidence type="ECO:0000256" key="2">
    <source>
        <dbReference type="ARBA" id="ARBA00022588"/>
    </source>
</evidence>
<evidence type="ECO:0000256" key="4">
    <source>
        <dbReference type="SAM" id="SignalP"/>
    </source>
</evidence>
<dbReference type="AlphaFoldDB" id="A0A034WSZ0"/>
<dbReference type="OrthoDB" id="4781at2759"/>
<keyword evidence="2" id="KW-0399">Innate immunity</keyword>